<gene>
    <name evidence="2" type="ORF">OXX778_LOCUS22962</name>
</gene>
<feature type="compositionally biased region" description="Polar residues" evidence="1">
    <location>
        <begin position="1"/>
        <end position="18"/>
    </location>
</feature>
<dbReference type="EMBL" id="CAJNOC010010748">
    <property type="protein sequence ID" value="CAF1142681.1"/>
    <property type="molecule type" value="Genomic_DNA"/>
</dbReference>
<dbReference type="Proteomes" id="UP000663879">
    <property type="component" value="Unassembled WGS sequence"/>
</dbReference>
<evidence type="ECO:0000256" key="1">
    <source>
        <dbReference type="SAM" id="MobiDB-lite"/>
    </source>
</evidence>
<feature type="region of interest" description="Disordered" evidence="1">
    <location>
        <begin position="1"/>
        <end position="48"/>
    </location>
</feature>
<keyword evidence="3" id="KW-1185">Reference proteome</keyword>
<comment type="caution">
    <text evidence="2">The sequence shown here is derived from an EMBL/GenBank/DDBJ whole genome shotgun (WGS) entry which is preliminary data.</text>
</comment>
<evidence type="ECO:0000313" key="2">
    <source>
        <dbReference type="EMBL" id="CAF1142681.1"/>
    </source>
</evidence>
<feature type="compositionally biased region" description="Polar residues" evidence="1">
    <location>
        <begin position="39"/>
        <end position="48"/>
    </location>
</feature>
<reference evidence="2" key="1">
    <citation type="submission" date="2021-02" db="EMBL/GenBank/DDBJ databases">
        <authorList>
            <person name="Nowell W R."/>
        </authorList>
    </citation>
    <scope>NUCLEOTIDE SEQUENCE</scope>
    <source>
        <strain evidence="2">Ploen Becks lab</strain>
    </source>
</reference>
<protein>
    <submittedName>
        <fullName evidence="2">Uncharacterized protein</fullName>
    </submittedName>
</protein>
<evidence type="ECO:0000313" key="3">
    <source>
        <dbReference type="Proteomes" id="UP000663879"/>
    </source>
</evidence>
<proteinExistence type="predicted"/>
<name>A0A814S4Y4_9BILA</name>
<feature type="compositionally biased region" description="Low complexity" evidence="1">
    <location>
        <begin position="19"/>
        <end position="38"/>
    </location>
</feature>
<sequence length="48" mass="5205">MNSVKTTPNVQKFNQNQINLGSKMSSMNNNSSNLNSNKAGPSQPLNKP</sequence>
<accession>A0A814S4Y4</accession>
<feature type="non-terminal residue" evidence="2">
    <location>
        <position position="48"/>
    </location>
</feature>
<dbReference type="AlphaFoldDB" id="A0A814S4Y4"/>
<organism evidence="2 3">
    <name type="scientific">Brachionus calyciflorus</name>
    <dbReference type="NCBI Taxonomy" id="104777"/>
    <lineage>
        <taxon>Eukaryota</taxon>
        <taxon>Metazoa</taxon>
        <taxon>Spiralia</taxon>
        <taxon>Gnathifera</taxon>
        <taxon>Rotifera</taxon>
        <taxon>Eurotatoria</taxon>
        <taxon>Monogononta</taxon>
        <taxon>Pseudotrocha</taxon>
        <taxon>Ploima</taxon>
        <taxon>Brachionidae</taxon>
        <taxon>Brachionus</taxon>
    </lineage>
</organism>